<keyword evidence="2 10" id="KW-0329">Glyoxylate bypass</keyword>
<evidence type="ECO:0000313" key="12">
    <source>
        <dbReference type="Proteomes" id="UP000789752"/>
    </source>
</evidence>
<keyword evidence="5" id="KW-0460">Magnesium</keyword>
<evidence type="ECO:0000256" key="9">
    <source>
        <dbReference type="ARBA" id="ARBA00046318"/>
    </source>
</evidence>
<reference evidence="11 12" key="1">
    <citation type="submission" date="2021-04" db="EMBL/GenBank/DDBJ databases">
        <authorList>
            <person name="Vanwijnsberghe S."/>
        </authorList>
    </citation>
    <scope>NUCLEOTIDE SEQUENCE [LARGE SCALE GENOMIC DNA]</scope>
    <source>
        <strain evidence="11 12">LMG 32171</strain>
    </source>
</reference>
<evidence type="ECO:0000256" key="5">
    <source>
        <dbReference type="ARBA" id="ARBA00022842"/>
    </source>
</evidence>
<dbReference type="SUPFAM" id="SSF53659">
    <property type="entry name" value="Isocitrate/Isopropylmalate dehydrogenase-like"/>
    <property type="match status" value="1"/>
</dbReference>
<keyword evidence="3 10" id="KW-0816">Tricarboxylic acid cycle</keyword>
<organism evidence="11 12">
    <name type="scientific">Paraburkholderia gardini</name>
    <dbReference type="NCBI Taxonomy" id="2823469"/>
    <lineage>
        <taxon>Bacteria</taxon>
        <taxon>Pseudomonadati</taxon>
        <taxon>Pseudomonadota</taxon>
        <taxon>Betaproteobacteria</taxon>
        <taxon>Burkholderiales</taxon>
        <taxon>Burkholderiaceae</taxon>
        <taxon>Paraburkholderia</taxon>
    </lineage>
</organism>
<protein>
    <recommendedName>
        <fullName evidence="10">Isocitrate dehydrogenase [NADP]</fullName>
        <ecNumber evidence="10">1.1.1.42</ecNumber>
    </recommendedName>
    <alternativeName>
        <fullName evidence="10">Oxalosuccinate decarboxylase</fullName>
    </alternativeName>
</protein>
<dbReference type="GO" id="GO:0004450">
    <property type="term" value="F:isocitrate dehydrogenase (NADP+) activity"/>
    <property type="evidence" value="ECO:0007669"/>
    <property type="project" value="UniProtKB-EC"/>
</dbReference>
<evidence type="ECO:0000256" key="3">
    <source>
        <dbReference type="ARBA" id="ARBA00022532"/>
    </source>
</evidence>
<evidence type="ECO:0000256" key="8">
    <source>
        <dbReference type="ARBA" id="ARBA00023554"/>
    </source>
</evidence>
<dbReference type="NCBIfam" id="TIGR00178">
    <property type="entry name" value="monomer_idh"/>
    <property type="match status" value="1"/>
</dbReference>
<dbReference type="PANTHER" id="PTHR36999:SF1">
    <property type="entry name" value="ISOCITRATE DEHYDROGENASE (NADP(+))"/>
    <property type="match status" value="1"/>
</dbReference>
<proteinExistence type="inferred from homology"/>
<dbReference type="EC" id="1.1.1.42" evidence="10"/>
<dbReference type="EMBL" id="CAJQYY010000011">
    <property type="protein sequence ID" value="CAG4897530.1"/>
    <property type="molecule type" value="Genomic_DNA"/>
</dbReference>
<evidence type="ECO:0000256" key="10">
    <source>
        <dbReference type="PIRNR" id="PIRNR009407"/>
    </source>
</evidence>
<dbReference type="PIRSF" id="PIRSF009407">
    <property type="entry name" value="IDH_monmr"/>
    <property type="match status" value="1"/>
</dbReference>
<evidence type="ECO:0000256" key="2">
    <source>
        <dbReference type="ARBA" id="ARBA00022435"/>
    </source>
</evidence>
<comment type="caution">
    <text evidence="11">The sequence shown here is derived from an EMBL/GenBank/DDBJ whole genome shotgun (WGS) entry which is preliminary data.</text>
</comment>
<dbReference type="Proteomes" id="UP000789752">
    <property type="component" value="Unassembled WGS sequence"/>
</dbReference>
<keyword evidence="4" id="KW-0479">Metal-binding</keyword>
<dbReference type="PANTHER" id="PTHR36999">
    <property type="entry name" value="ISOCITRATE DEHYDROGENASE [NADP]"/>
    <property type="match status" value="1"/>
</dbReference>
<evidence type="ECO:0000313" key="11">
    <source>
        <dbReference type="EMBL" id="CAG4897530.1"/>
    </source>
</evidence>
<dbReference type="Pfam" id="PF03971">
    <property type="entry name" value="IDH"/>
    <property type="match status" value="1"/>
</dbReference>
<accession>A0ABM8U347</accession>
<dbReference type="Gene3D" id="3.40.718.10">
    <property type="entry name" value="Isopropylmalate Dehydrogenase"/>
    <property type="match status" value="1"/>
</dbReference>
<sequence>MSTQQPTIIYTLTDEAPLLATSAFLPIIRTFTAPAGIRVTTSDISVAGRILGEFPEFLTEEQRVPDNLAELGRLTLLPDTNIIKLPNISASVHQLVSAIKELQGKGYKVPDFPEEPKTEAEKAIRQRYSRCLGSAVNPVLREGNSDRRAPAAVKNYARKNPHSMGEWSMASRTHVAHMTHGDFYHGEKSMTIDRARDVKMELVTKSGKTIVLKQKVSLLDGEIIDSMFMSKKALCDFYEEQMEDARKTGVMLSLHVKATMMKVSHPIVFGHAVKIFYKEAFEKHGKLFDELGVNVNNGLVNLYEKLETLPSSKREEIIRDMHACHEHRPELAMVDSAKGISNLHAPNDVIVDASMPAMIRIGGKMWGADGRPKDTKAVIPESTFARIYQEIINFCKTNGNFDPVTMGTVPNVGLMAQQAEEYGSHDKTFEVPEAGEARIVDIATGEVLLVQNVEAGDIWRMCQVKDAPVRDWVKLAVTRSRNSGMPAVFWLDPYRPHEAEMIKKVETYLKDHDTEGLDIQIMSQVRAMRYTLERVIRGLDTISVTGNILRDYLTDLFPIMELGTSAKMLSIVPLMAGGGMYETGAGGSAPKHVKQLVEENHLRWDSLGEFLALAVSLEDLGIKTGNDRAKILATTLDAATGKLLENNRNPSPKTGQLDNRGSQFYLAMYWAQELAAQTGDAALAAQFAPLAKQLTANEQTIVGELSAVQGQPADIGGYYRPDAEKLDAVMRPSKTLNASLASVKA</sequence>
<evidence type="ECO:0000256" key="7">
    <source>
        <dbReference type="ARBA" id="ARBA00023002"/>
    </source>
</evidence>
<evidence type="ECO:0000256" key="4">
    <source>
        <dbReference type="ARBA" id="ARBA00022723"/>
    </source>
</evidence>
<comment type="cofactor">
    <cofactor evidence="1">
        <name>Mg(2+)</name>
        <dbReference type="ChEBI" id="CHEBI:18420"/>
    </cofactor>
</comment>
<comment type="catalytic activity">
    <reaction evidence="8 10">
        <text>D-threo-isocitrate + NADP(+) = 2-oxoglutarate + CO2 + NADPH</text>
        <dbReference type="Rhea" id="RHEA:19629"/>
        <dbReference type="ChEBI" id="CHEBI:15562"/>
        <dbReference type="ChEBI" id="CHEBI:16526"/>
        <dbReference type="ChEBI" id="CHEBI:16810"/>
        <dbReference type="ChEBI" id="CHEBI:57783"/>
        <dbReference type="ChEBI" id="CHEBI:58349"/>
        <dbReference type="EC" id="1.1.1.42"/>
    </reaction>
</comment>
<gene>
    <name evidence="11" type="primary">icd_2</name>
    <name evidence="11" type="ORF">R54767_02280</name>
</gene>
<keyword evidence="7 10" id="KW-0560">Oxidoreductase</keyword>
<evidence type="ECO:0000256" key="6">
    <source>
        <dbReference type="ARBA" id="ARBA00022857"/>
    </source>
</evidence>
<dbReference type="RefSeq" id="WP_228978102.1">
    <property type="nucleotide sequence ID" value="NZ_CAJQYY010000011.1"/>
</dbReference>
<dbReference type="InterPro" id="IPR004436">
    <property type="entry name" value="Isocitrate_DH_NADP_mono"/>
</dbReference>
<keyword evidence="6 10" id="KW-0521">NADP</keyword>
<name>A0ABM8U347_9BURK</name>
<evidence type="ECO:0000256" key="1">
    <source>
        <dbReference type="ARBA" id="ARBA00001946"/>
    </source>
</evidence>
<keyword evidence="12" id="KW-1185">Reference proteome</keyword>
<comment type="similarity">
    <text evidence="9 10">Belongs to the monomeric-type IDH family.</text>
</comment>